<keyword evidence="3" id="KW-1185">Reference proteome</keyword>
<sequence length="301" mass="32976">MFKVRRNNVKSIFRILSTSLLLVAVLCTGAMATEILKLSTTTSTANSGLLDYLLPKFEAKYDCKVHVLPMGTGAALKVAEAGDVDVTMVHARSKEDKFVADGYGVNRRDLMYNDFVLVGPAKDPAGIKSAKTAAEAMAKIAAAKASFISRGDDSGTHSKEQALWGKSGVKLETQTKTLTKKGKSREISYQEPAGSKGWYDSVGQGMGAVLNMAKEKLAYTLTDRGTYIAYTAEKGFDLPILFEGDESLFNPYGVIAVNPEKHPHVKYELAMSFIAWLTSPEGQQMINDYKKHGKQLFYIYK</sequence>
<dbReference type="SUPFAM" id="SSF53850">
    <property type="entry name" value="Periplasmic binding protein-like II"/>
    <property type="match status" value="1"/>
</dbReference>
<dbReference type="InterPro" id="IPR024370">
    <property type="entry name" value="PBP_domain"/>
</dbReference>
<dbReference type="HOGENOM" id="CLU_061511_0_0_7"/>
<dbReference type="RefSeq" id="WP_011340377.1">
    <property type="nucleotide sequence ID" value="NC_007498.2"/>
</dbReference>
<dbReference type="InterPro" id="IPR052738">
    <property type="entry name" value="ABC-Tungstate_binding"/>
</dbReference>
<dbReference type="eggNOG" id="COG2998">
    <property type="taxonomic scope" value="Bacteria"/>
</dbReference>
<dbReference type="EMBL" id="CP000142">
    <property type="protein sequence ID" value="ABA87934.1"/>
    <property type="molecule type" value="Genomic_DNA"/>
</dbReference>
<feature type="domain" description="PBP" evidence="1">
    <location>
        <begin position="38"/>
        <end position="281"/>
    </location>
</feature>
<dbReference type="Gene3D" id="3.40.190.10">
    <property type="entry name" value="Periplasmic binding protein-like II"/>
    <property type="match status" value="2"/>
</dbReference>
<organism evidence="2 3">
    <name type="scientific">Syntrophotalea carbinolica (strain DSM 2380 / NBRC 103641 / GraBd1)</name>
    <name type="common">Pelobacter carbinolicus</name>
    <dbReference type="NCBI Taxonomy" id="338963"/>
    <lineage>
        <taxon>Bacteria</taxon>
        <taxon>Pseudomonadati</taxon>
        <taxon>Thermodesulfobacteriota</taxon>
        <taxon>Desulfuromonadia</taxon>
        <taxon>Desulfuromonadales</taxon>
        <taxon>Syntrophotaleaceae</taxon>
        <taxon>Syntrophotalea</taxon>
    </lineage>
</organism>
<protein>
    <submittedName>
        <fullName evidence="2">Tungstate ABC transporter, periplasmic tungstate-binding protein</fullName>
    </submittedName>
</protein>
<evidence type="ECO:0000313" key="3">
    <source>
        <dbReference type="Proteomes" id="UP000002534"/>
    </source>
</evidence>
<gene>
    <name evidence="2" type="primary">tupA</name>
    <name evidence="2" type="ordered locus">Pcar_0675</name>
</gene>
<evidence type="ECO:0000259" key="1">
    <source>
        <dbReference type="Pfam" id="PF12849"/>
    </source>
</evidence>
<dbReference type="AlphaFoldDB" id="Q3A6S3"/>
<dbReference type="KEGG" id="pca:Pcar_0675"/>
<dbReference type="Pfam" id="PF12849">
    <property type="entry name" value="PBP_like_2"/>
    <property type="match status" value="1"/>
</dbReference>
<dbReference type="OrthoDB" id="186379at2"/>
<evidence type="ECO:0000313" key="2">
    <source>
        <dbReference type="EMBL" id="ABA87934.1"/>
    </source>
</evidence>
<proteinExistence type="predicted"/>
<dbReference type="STRING" id="338963.Pcar_0675"/>
<dbReference type="Proteomes" id="UP000002534">
    <property type="component" value="Chromosome"/>
</dbReference>
<accession>Q3A6S3</accession>
<name>Q3A6S3_SYNC1</name>
<dbReference type="PANTHER" id="PTHR37945:SF1">
    <property type="entry name" value="EXTRACELLULAR TUNGSTATE BINDING PROTEIN"/>
    <property type="match status" value="1"/>
</dbReference>
<dbReference type="PANTHER" id="PTHR37945">
    <property type="entry name" value="EXTRACELLULAR TUNGSTATE BINDING PROTEIN"/>
    <property type="match status" value="1"/>
</dbReference>
<reference evidence="3" key="1">
    <citation type="submission" date="2005-10" db="EMBL/GenBank/DDBJ databases">
        <title>Complete sequence of Pelobacter carbinolicus DSM 2380.</title>
        <authorList>
            <person name="Copeland A."/>
            <person name="Lucas S."/>
            <person name="Lapidus A."/>
            <person name="Barry K."/>
            <person name="Detter J.C."/>
            <person name="Glavina T."/>
            <person name="Hammon N."/>
            <person name="Israni S."/>
            <person name="Pitluck S."/>
            <person name="Chertkov O."/>
            <person name="Schmutz J."/>
            <person name="Larimer F."/>
            <person name="Land M."/>
            <person name="Kyrpides N."/>
            <person name="Ivanova N."/>
            <person name="Richardson P."/>
        </authorList>
    </citation>
    <scope>NUCLEOTIDE SEQUENCE [LARGE SCALE GENOMIC DNA]</scope>
    <source>
        <strain evidence="3">DSM 2380 / NBRC 103641 / GraBd1</strain>
    </source>
</reference>
<reference evidence="2 3" key="2">
    <citation type="journal article" date="2012" name="BMC Genomics">
        <title>The genome of Pelobacter carbinolicus reveals surprising metabolic capabilities and physiological features.</title>
        <authorList>
            <person name="Aklujkar M."/>
            <person name="Haveman S.A."/>
            <person name="Didonato R.Jr."/>
            <person name="Chertkov O."/>
            <person name="Han C.S."/>
            <person name="Land M.L."/>
            <person name="Brown P."/>
            <person name="Lovley D.R."/>
        </authorList>
    </citation>
    <scope>NUCLEOTIDE SEQUENCE [LARGE SCALE GENOMIC DNA]</scope>
    <source>
        <strain evidence="3">DSM 2380 / NBRC 103641 / GraBd1</strain>
    </source>
</reference>